<keyword evidence="7" id="KW-0833">Ubl conjugation pathway</keyword>
<proteinExistence type="predicted"/>
<dbReference type="AlphaFoldDB" id="A0AAW1MCX5"/>
<gene>
    <name evidence="12" type="ORF">QE152_g7628</name>
</gene>
<dbReference type="Pfam" id="PF13639">
    <property type="entry name" value="zf-RING_2"/>
    <property type="match status" value="1"/>
</dbReference>
<keyword evidence="5" id="KW-0479">Metal-binding</keyword>
<dbReference type="Proteomes" id="UP001458880">
    <property type="component" value="Unassembled WGS sequence"/>
</dbReference>
<comment type="catalytic activity">
    <reaction evidence="1">
        <text>S-ubiquitinyl-[E2 ubiquitin-conjugating enzyme]-L-cysteine + [acceptor protein]-L-lysine = [E2 ubiquitin-conjugating enzyme]-L-cysteine + N(6)-ubiquitinyl-[acceptor protein]-L-lysine.</text>
        <dbReference type="EC" id="2.3.2.27"/>
    </reaction>
</comment>
<dbReference type="GO" id="GO:0000209">
    <property type="term" value="P:protein polyubiquitination"/>
    <property type="evidence" value="ECO:0007669"/>
    <property type="project" value="UniProtKB-ARBA"/>
</dbReference>
<evidence type="ECO:0000256" key="5">
    <source>
        <dbReference type="ARBA" id="ARBA00022723"/>
    </source>
</evidence>
<dbReference type="InterPro" id="IPR051834">
    <property type="entry name" value="RING_finger_E3_ligase"/>
</dbReference>
<dbReference type="GO" id="GO:0006511">
    <property type="term" value="P:ubiquitin-dependent protein catabolic process"/>
    <property type="evidence" value="ECO:0007669"/>
    <property type="project" value="TreeGrafter"/>
</dbReference>
<dbReference type="PANTHER" id="PTHR45931:SF3">
    <property type="entry name" value="RING ZINC FINGER-CONTAINING PROTEIN"/>
    <property type="match status" value="1"/>
</dbReference>
<reference evidence="12 13" key="1">
    <citation type="journal article" date="2024" name="BMC Genomics">
        <title>De novo assembly and annotation of Popillia japonica's genome with initial clues to its potential as an invasive pest.</title>
        <authorList>
            <person name="Cucini C."/>
            <person name="Boschi S."/>
            <person name="Funari R."/>
            <person name="Cardaioli E."/>
            <person name="Iannotti N."/>
            <person name="Marturano G."/>
            <person name="Paoli F."/>
            <person name="Bruttini M."/>
            <person name="Carapelli A."/>
            <person name="Frati F."/>
            <person name="Nardi F."/>
        </authorList>
    </citation>
    <scope>NUCLEOTIDE SEQUENCE [LARGE SCALE GENOMIC DNA]</scope>
    <source>
        <strain evidence="12">DMR45628</strain>
    </source>
</reference>
<evidence type="ECO:0000313" key="12">
    <source>
        <dbReference type="EMBL" id="KAK9744589.1"/>
    </source>
</evidence>
<dbReference type="Gene3D" id="3.30.40.10">
    <property type="entry name" value="Zinc/RING finger domain, C3HC4 (zinc finger)"/>
    <property type="match status" value="1"/>
</dbReference>
<keyword evidence="13" id="KW-1185">Reference proteome</keyword>
<evidence type="ECO:0000256" key="3">
    <source>
        <dbReference type="ARBA" id="ARBA00012483"/>
    </source>
</evidence>
<dbReference type="SMART" id="SM00184">
    <property type="entry name" value="RING"/>
    <property type="match status" value="1"/>
</dbReference>
<dbReference type="CDD" id="cd16667">
    <property type="entry name" value="RING-H2_RNF126-like"/>
    <property type="match status" value="1"/>
</dbReference>
<dbReference type="InterPro" id="IPR001841">
    <property type="entry name" value="Znf_RING"/>
</dbReference>
<keyword evidence="4" id="KW-0808">Transferase</keyword>
<comment type="caution">
    <text evidence="12">The sequence shown here is derived from an EMBL/GenBank/DDBJ whole genome shotgun (WGS) entry which is preliminary data.</text>
</comment>
<sequence>MAEAAVEDRPTSKFYCHLCNVQFENASANYTCPHCSKGFIEELDLTGDNSEDIADVTDSDDDNIQMYNYGSLDVFSVPQEDRNVSRTRYALDPTRRRRYSSVHPRSRIRPRTLTRLASTHLRQHPPFENLIQEFIVNLGVGVNWGGGGNMQVFLGNPGDYAWGREGLDAIVTQLLNQMDTSGPPPLSKDVIDALPIVEVTEPQVNSKLQCSVCWEDFSLKEKVRQLPCQHVYHEPCIRPWLELHGTCPICRQNLVTGEQQNNSDVNQSSPGNLTLQQLFQVVQNSGGTSSSGSSDTSASSSSSSSYSSDSTM</sequence>
<feature type="domain" description="RING-type" evidence="11">
    <location>
        <begin position="210"/>
        <end position="251"/>
    </location>
</feature>
<protein>
    <recommendedName>
        <fullName evidence="3">RING-type E3 ubiquitin transferase</fullName>
        <ecNumber evidence="3">2.3.2.27</ecNumber>
    </recommendedName>
</protein>
<dbReference type="GO" id="GO:0008270">
    <property type="term" value="F:zinc ion binding"/>
    <property type="evidence" value="ECO:0007669"/>
    <property type="project" value="UniProtKB-KW"/>
</dbReference>
<keyword evidence="6 9" id="KW-0863">Zinc-finger</keyword>
<dbReference type="EC" id="2.3.2.27" evidence="3"/>
<evidence type="ECO:0000256" key="10">
    <source>
        <dbReference type="SAM" id="MobiDB-lite"/>
    </source>
</evidence>
<evidence type="ECO:0000259" key="11">
    <source>
        <dbReference type="PROSITE" id="PS50089"/>
    </source>
</evidence>
<feature type="compositionally biased region" description="Low complexity" evidence="10">
    <location>
        <begin position="285"/>
        <end position="312"/>
    </location>
</feature>
<feature type="region of interest" description="Disordered" evidence="10">
    <location>
        <begin position="284"/>
        <end position="312"/>
    </location>
</feature>
<evidence type="ECO:0000256" key="2">
    <source>
        <dbReference type="ARBA" id="ARBA00004906"/>
    </source>
</evidence>
<evidence type="ECO:0000256" key="6">
    <source>
        <dbReference type="ARBA" id="ARBA00022771"/>
    </source>
</evidence>
<evidence type="ECO:0000256" key="1">
    <source>
        <dbReference type="ARBA" id="ARBA00000900"/>
    </source>
</evidence>
<dbReference type="EMBL" id="JASPKY010000056">
    <property type="protein sequence ID" value="KAK9744589.1"/>
    <property type="molecule type" value="Genomic_DNA"/>
</dbReference>
<evidence type="ECO:0000313" key="13">
    <source>
        <dbReference type="Proteomes" id="UP001458880"/>
    </source>
</evidence>
<dbReference type="FunFam" id="3.30.40.10:FF:000069">
    <property type="entry name" value="E3 ubiquitin-protein ligase RNF115"/>
    <property type="match status" value="1"/>
</dbReference>
<comment type="pathway">
    <text evidence="2">Protein modification; protein ubiquitination.</text>
</comment>
<dbReference type="GO" id="GO:0061630">
    <property type="term" value="F:ubiquitin protein ligase activity"/>
    <property type="evidence" value="ECO:0007669"/>
    <property type="project" value="UniProtKB-EC"/>
</dbReference>
<accession>A0AAW1MCX5</accession>
<keyword evidence="8" id="KW-0862">Zinc</keyword>
<evidence type="ECO:0000256" key="8">
    <source>
        <dbReference type="ARBA" id="ARBA00022833"/>
    </source>
</evidence>
<evidence type="ECO:0000256" key="4">
    <source>
        <dbReference type="ARBA" id="ARBA00022679"/>
    </source>
</evidence>
<organism evidence="12 13">
    <name type="scientific">Popillia japonica</name>
    <name type="common">Japanese beetle</name>
    <dbReference type="NCBI Taxonomy" id="7064"/>
    <lineage>
        <taxon>Eukaryota</taxon>
        <taxon>Metazoa</taxon>
        <taxon>Ecdysozoa</taxon>
        <taxon>Arthropoda</taxon>
        <taxon>Hexapoda</taxon>
        <taxon>Insecta</taxon>
        <taxon>Pterygota</taxon>
        <taxon>Neoptera</taxon>
        <taxon>Endopterygota</taxon>
        <taxon>Coleoptera</taxon>
        <taxon>Polyphaga</taxon>
        <taxon>Scarabaeiformia</taxon>
        <taxon>Scarabaeidae</taxon>
        <taxon>Rutelinae</taxon>
        <taxon>Popillia</taxon>
    </lineage>
</organism>
<dbReference type="InterPro" id="IPR013083">
    <property type="entry name" value="Znf_RING/FYVE/PHD"/>
</dbReference>
<evidence type="ECO:0000256" key="7">
    <source>
        <dbReference type="ARBA" id="ARBA00022786"/>
    </source>
</evidence>
<dbReference type="SUPFAM" id="SSF57850">
    <property type="entry name" value="RING/U-box"/>
    <property type="match status" value="1"/>
</dbReference>
<evidence type="ECO:0000256" key="9">
    <source>
        <dbReference type="PROSITE-ProRule" id="PRU00175"/>
    </source>
</evidence>
<dbReference type="PANTHER" id="PTHR45931">
    <property type="entry name" value="SI:CH211-59O9.10"/>
    <property type="match status" value="1"/>
</dbReference>
<name>A0AAW1MCX5_POPJA</name>
<dbReference type="GO" id="GO:0005634">
    <property type="term" value="C:nucleus"/>
    <property type="evidence" value="ECO:0007669"/>
    <property type="project" value="TreeGrafter"/>
</dbReference>
<dbReference type="PROSITE" id="PS50089">
    <property type="entry name" value="ZF_RING_2"/>
    <property type="match status" value="1"/>
</dbReference>